<sequence length="601" mass="63640">MFADLLHVAALHRAELGLFFIVALFIAFALEKFPPVVIAITGAAIMILFGWVATDRAIAAFANPAPITIAAFFVLSGALIRTGTIEAIAGAIVRQAELHPRRTLAELLLGAATAPAFVNNTPVVMVLIPLVKRLAKTVGVAATRLLIPISYLSILSGTLTLVGTSTNLLVDGVARDSGLRPFGIFEITQVGIVALLSGAATLAILGPLLLPRRRDIPMQETDQFSYLTELAMTPEKLETRPTIADLKELTREKVELIALRRGDTLIRSPDGAIQLGPDDRLVVRAAAGEIDDLARSHDYTVGLQGLGQPIRLASDERSDKVKLVGLMVSPAHIALGRRLSELPMLANLRVRVLGLGRAGKASAGALGRIRVRPADSLLVAADDDAIIELSENTGFIAADTSRVRRYRRHRAPIALMTLAGVIALAAFGVASITTLAIIGVALVLATRCIDPDEAWQSIDGNVLMLIVAMLVIGEGLQSIGTVQLIVSALSPVLAHASPLLLIILLYALTSLLTETVTNNAVAVIMTPVAIGIAQSAGLDPRALVVTVMFAASASFATPIGYQTNTMVYAAADYRFTDFVKIGIPMNVIVGIATCLAVFWLF</sequence>
<evidence type="ECO:0000256" key="5">
    <source>
        <dbReference type="ARBA" id="ARBA00022989"/>
    </source>
</evidence>
<evidence type="ECO:0000256" key="4">
    <source>
        <dbReference type="ARBA" id="ARBA00022737"/>
    </source>
</evidence>
<accession>A0A437J526</accession>
<organism evidence="9 10">
    <name type="scientific">Sphingobium algorifonticola</name>
    <dbReference type="NCBI Taxonomy" id="2008318"/>
    <lineage>
        <taxon>Bacteria</taxon>
        <taxon>Pseudomonadati</taxon>
        <taxon>Pseudomonadota</taxon>
        <taxon>Alphaproteobacteria</taxon>
        <taxon>Sphingomonadales</taxon>
        <taxon>Sphingomonadaceae</taxon>
        <taxon>Sphingobium</taxon>
    </lineage>
</organism>
<dbReference type="SUPFAM" id="SSF116726">
    <property type="entry name" value="TrkA C-terminal domain-like"/>
    <property type="match status" value="2"/>
</dbReference>
<dbReference type="RefSeq" id="WP_127691750.1">
    <property type="nucleotide sequence ID" value="NZ_RZUL01000006.1"/>
</dbReference>
<feature type="transmembrane region" description="Helical" evidence="7">
    <location>
        <begin position="36"/>
        <end position="54"/>
    </location>
</feature>
<comment type="caution">
    <text evidence="9">The sequence shown here is derived from an EMBL/GenBank/DDBJ whole genome shotgun (WGS) entry which is preliminary data.</text>
</comment>
<proteinExistence type="predicted"/>
<dbReference type="Pfam" id="PF03600">
    <property type="entry name" value="CitMHS"/>
    <property type="match status" value="1"/>
</dbReference>
<evidence type="ECO:0000256" key="7">
    <source>
        <dbReference type="SAM" id="Phobius"/>
    </source>
</evidence>
<evidence type="ECO:0000256" key="1">
    <source>
        <dbReference type="ARBA" id="ARBA00004141"/>
    </source>
</evidence>
<protein>
    <submittedName>
        <fullName evidence="9">SLC13 family permease</fullName>
    </submittedName>
</protein>
<dbReference type="InterPro" id="IPR036721">
    <property type="entry name" value="RCK_C_sf"/>
</dbReference>
<evidence type="ECO:0000256" key="2">
    <source>
        <dbReference type="ARBA" id="ARBA00022448"/>
    </source>
</evidence>
<dbReference type="GO" id="GO:0008324">
    <property type="term" value="F:monoatomic cation transmembrane transporter activity"/>
    <property type="evidence" value="ECO:0007669"/>
    <property type="project" value="InterPro"/>
</dbReference>
<keyword evidence="6 7" id="KW-0472">Membrane</keyword>
<keyword evidence="10" id="KW-1185">Reference proteome</keyword>
<dbReference type="GO" id="GO:0005886">
    <property type="term" value="C:plasma membrane"/>
    <property type="evidence" value="ECO:0007669"/>
    <property type="project" value="TreeGrafter"/>
</dbReference>
<dbReference type="PANTHER" id="PTHR43652:SF2">
    <property type="entry name" value="BASIC AMINO ACID ANTIPORTER YFCC-RELATED"/>
    <property type="match status" value="1"/>
</dbReference>
<feature type="transmembrane region" description="Helical" evidence="7">
    <location>
        <begin position="520"/>
        <end position="538"/>
    </location>
</feature>
<feature type="transmembrane region" description="Helical" evidence="7">
    <location>
        <begin position="413"/>
        <end position="442"/>
    </location>
</feature>
<dbReference type="InterPro" id="IPR051679">
    <property type="entry name" value="DASS-Related_Transporters"/>
</dbReference>
<dbReference type="AlphaFoldDB" id="A0A437J526"/>
<dbReference type="PANTHER" id="PTHR43652">
    <property type="entry name" value="BASIC AMINO ACID ANTIPORTER YFCC-RELATED"/>
    <property type="match status" value="1"/>
</dbReference>
<feature type="transmembrane region" description="Helical" evidence="7">
    <location>
        <begin position="484"/>
        <end position="508"/>
    </location>
</feature>
<dbReference type="GO" id="GO:0006813">
    <property type="term" value="P:potassium ion transport"/>
    <property type="evidence" value="ECO:0007669"/>
    <property type="project" value="InterPro"/>
</dbReference>
<evidence type="ECO:0000313" key="10">
    <source>
        <dbReference type="Proteomes" id="UP000282977"/>
    </source>
</evidence>
<keyword evidence="2" id="KW-0813">Transport</keyword>
<feature type="transmembrane region" description="Helical" evidence="7">
    <location>
        <begin position="61"/>
        <end position="80"/>
    </location>
</feature>
<evidence type="ECO:0000256" key="6">
    <source>
        <dbReference type="ARBA" id="ARBA00023136"/>
    </source>
</evidence>
<gene>
    <name evidence="9" type="ORF">ENE74_14755</name>
</gene>
<keyword evidence="5 7" id="KW-1133">Transmembrane helix</keyword>
<dbReference type="PROSITE" id="PS01271">
    <property type="entry name" value="NA_SULFATE"/>
    <property type="match status" value="1"/>
</dbReference>
<name>A0A437J526_9SPHN</name>
<reference evidence="9 10" key="1">
    <citation type="submission" date="2019-01" db="EMBL/GenBank/DDBJ databases">
        <authorList>
            <person name="Chen W.-M."/>
        </authorList>
    </citation>
    <scope>NUCLEOTIDE SEQUENCE [LARGE SCALE GENOMIC DNA]</scope>
    <source>
        <strain evidence="9 10">TLA-22</strain>
    </source>
</reference>
<comment type="subcellular location">
    <subcellularLocation>
        <location evidence="1">Membrane</location>
        <topology evidence="1">Multi-pass membrane protein</topology>
    </subcellularLocation>
</comment>
<evidence type="ECO:0000313" key="9">
    <source>
        <dbReference type="EMBL" id="RVT39688.1"/>
    </source>
</evidence>
<evidence type="ECO:0000256" key="3">
    <source>
        <dbReference type="ARBA" id="ARBA00022692"/>
    </source>
</evidence>
<feature type="transmembrane region" description="Helical" evidence="7">
    <location>
        <begin position="581"/>
        <end position="600"/>
    </location>
</feature>
<evidence type="ECO:0000259" key="8">
    <source>
        <dbReference type="PROSITE" id="PS51202"/>
    </source>
</evidence>
<feature type="transmembrane region" description="Helical" evidence="7">
    <location>
        <begin position="190"/>
        <end position="210"/>
    </location>
</feature>
<dbReference type="EMBL" id="RZUL01000006">
    <property type="protein sequence ID" value="RVT39688.1"/>
    <property type="molecule type" value="Genomic_DNA"/>
</dbReference>
<dbReference type="InterPro" id="IPR004680">
    <property type="entry name" value="Cit_transptr-like_dom"/>
</dbReference>
<feature type="transmembrane region" description="Helical" evidence="7">
    <location>
        <begin position="454"/>
        <end position="472"/>
    </location>
</feature>
<dbReference type="OrthoDB" id="9809303at2"/>
<keyword evidence="4" id="KW-0677">Repeat</keyword>
<dbReference type="Gene3D" id="3.30.70.1450">
    <property type="entry name" value="Regulator of K+ conductance, C-terminal domain"/>
    <property type="match status" value="1"/>
</dbReference>
<dbReference type="Proteomes" id="UP000282977">
    <property type="component" value="Unassembled WGS sequence"/>
</dbReference>
<feature type="domain" description="RCK C-terminal" evidence="8">
    <location>
        <begin position="310"/>
        <end position="395"/>
    </location>
</feature>
<dbReference type="PROSITE" id="PS51202">
    <property type="entry name" value="RCK_C"/>
    <property type="match status" value="1"/>
</dbReference>
<feature type="transmembrane region" description="Helical" evidence="7">
    <location>
        <begin position="149"/>
        <end position="170"/>
    </location>
</feature>
<dbReference type="InterPro" id="IPR031312">
    <property type="entry name" value="Na/sul_symport_CS"/>
</dbReference>
<feature type="transmembrane region" description="Helical" evidence="7">
    <location>
        <begin position="543"/>
        <end position="561"/>
    </location>
</feature>
<keyword evidence="3 7" id="KW-0812">Transmembrane</keyword>
<dbReference type="InterPro" id="IPR006037">
    <property type="entry name" value="RCK_C"/>
</dbReference>
<feature type="transmembrane region" description="Helical" evidence="7">
    <location>
        <begin position="12"/>
        <end position="30"/>
    </location>
</feature>